<evidence type="ECO:0000313" key="9">
    <source>
        <dbReference type="EMBL" id="MCA9757451.1"/>
    </source>
</evidence>
<dbReference type="InterPro" id="IPR050763">
    <property type="entry name" value="ABC_transporter_ATP-binding"/>
</dbReference>
<evidence type="ECO:0000256" key="1">
    <source>
        <dbReference type="ARBA" id="ARBA00004236"/>
    </source>
</evidence>
<dbReference type="PROSITE" id="PS00211">
    <property type="entry name" value="ABC_TRANSPORTER_1"/>
    <property type="match status" value="1"/>
</dbReference>
<dbReference type="GO" id="GO:0016887">
    <property type="term" value="F:ATP hydrolysis activity"/>
    <property type="evidence" value="ECO:0007669"/>
    <property type="project" value="InterPro"/>
</dbReference>
<evidence type="ECO:0000256" key="7">
    <source>
        <dbReference type="ARBA" id="ARBA00023136"/>
    </source>
</evidence>
<dbReference type="InterPro" id="IPR017871">
    <property type="entry name" value="ABC_transporter-like_CS"/>
</dbReference>
<keyword evidence="3" id="KW-1003">Cell membrane</keyword>
<accession>A0A956NEI3</accession>
<dbReference type="GO" id="GO:0005524">
    <property type="term" value="F:ATP binding"/>
    <property type="evidence" value="ECO:0007669"/>
    <property type="project" value="UniProtKB-KW"/>
</dbReference>
<keyword evidence="5 9" id="KW-0067">ATP-binding</keyword>
<evidence type="ECO:0000256" key="2">
    <source>
        <dbReference type="ARBA" id="ARBA00022448"/>
    </source>
</evidence>
<dbReference type="InterPro" id="IPR027417">
    <property type="entry name" value="P-loop_NTPase"/>
</dbReference>
<dbReference type="Proteomes" id="UP000739538">
    <property type="component" value="Unassembled WGS sequence"/>
</dbReference>
<dbReference type="PANTHER" id="PTHR42711:SF17">
    <property type="entry name" value="ABC TRANSPORTER ATP-BINDING PROTEIN"/>
    <property type="match status" value="1"/>
</dbReference>
<dbReference type="SUPFAM" id="SSF52540">
    <property type="entry name" value="P-loop containing nucleoside triphosphate hydrolases"/>
    <property type="match status" value="1"/>
</dbReference>
<dbReference type="GO" id="GO:0005886">
    <property type="term" value="C:plasma membrane"/>
    <property type="evidence" value="ECO:0007669"/>
    <property type="project" value="UniProtKB-SubCell"/>
</dbReference>
<keyword evidence="7" id="KW-0472">Membrane</keyword>
<evidence type="ECO:0000313" key="10">
    <source>
        <dbReference type="Proteomes" id="UP000739538"/>
    </source>
</evidence>
<keyword evidence="2" id="KW-0813">Transport</keyword>
<dbReference type="InterPro" id="IPR003593">
    <property type="entry name" value="AAA+_ATPase"/>
</dbReference>
<dbReference type="PANTHER" id="PTHR42711">
    <property type="entry name" value="ABC TRANSPORTER ATP-BINDING PROTEIN"/>
    <property type="match status" value="1"/>
</dbReference>
<organism evidence="9 10">
    <name type="scientific">Eiseniibacteriota bacterium</name>
    <dbReference type="NCBI Taxonomy" id="2212470"/>
    <lineage>
        <taxon>Bacteria</taxon>
        <taxon>Candidatus Eiseniibacteriota</taxon>
    </lineage>
</organism>
<evidence type="ECO:0000256" key="6">
    <source>
        <dbReference type="ARBA" id="ARBA00022967"/>
    </source>
</evidence>
<comment type="caution">
    <text evidence="9">The sequence shown here is derived from an EMBL/GenBank/DDBJ whole genome shotgun (WGS) entry which is preliminary data.</text>
</comment>
<evidence type="ECO:0000256" key="3">
    <source>
        <dbReference type="ARBA" id="ARBA00022475"/>
    </source>
</evidence>
<evidence type="ECO:0000256" key="4">
    <source>
        <dbReference type="ARBA" id="ARBA00022741"/>
    </source>
</evidence>
<dbReference type="Gene3D" id="3.40.50.300">
    <property type="entry name" value="P-loop containing nucleotide triphosphate hydrolases"/>
    <property type="match status" value="1"/>
</dbReference>
<dbReference type="CDD" id="cd03230">
    <property type="entry name" value="ABC_DR_subfamily_A"/>
    <property type="match status" value="1"/>
</dbReference>
<dbReference type="AlphaFoldDB" id="A0A956NEI3"/>
<dbReference type="EMBL" id="JAGQHS010000100">
    <property type="protein sequence ID" value="MCA9757451.1"/>
    <property type="molecule type" value="Genomic_DNA"/>
</dbReference>
<proteinExistence type="predicted"/>
<name>A0A956NEI3_UNCEI</name>
<dbReference type="PROSITE" id="PS50893">
    <property type="entry name" value="ABC_TRANSPORTER_2"/>
    <property type="match status" value="1"/>
</dbReference>
<feature type="domain" description="ABC transporter" evidence="8">
    <location>
        <begin position="3"/>
        <end position="228"/>
    </location>
</feature>
<dbReference type="Pfam" id="PF00005">
    <property type="entry name" value="ABC_tran"/>
    <property type="match status" value="1"/>
</dbReference>
<protein>
    <submittedName>
        <fullName evidence="9">ABC transporter ATP-binding protein</fullName>
    </submittedName>
</protein>
<reference evidence="9" key="1">
    <citation type="submission" date="2020-04" db="EMBL/GenBank/DDBJ databases">
        <authorList>
            <person name="Zhang T."/>
        </authorList>
    </citation>
    <scope>NUCLEOTIDE SEQUENCE</scope>
    <source>
        <strain evidence="9">HKST-UBA02</strain>
    </source>
</reference>
<dbReference type="FunFam" id="3.40.50.300:FF:000589">
    <property type="entry name" value="ABC transporter, ATP-binding subunit"/>
    <property type="match status" value="1"/>
</dbReference>
<evidence type="ECO:0000259" key="8">
    <source>
        <dbReference type="PROSITE" id="PS50893"/>
    </source>
</evidence>
<reference evidence="9" key="2">
    <citation type="journal article" date="2021" name="Microbiome">
        <title>Successional dynamics and alternative stable states in a saline activated sludge microbial community over 9 years.</title>
        <authorList>
            <person name="Wang Y."/>
            <person name="Ye J."/>
            <person name="Ju F."/>
            <person name="Liu L."/>
            <person name="Boyd J.A."/>
            <person name="Deng Y."/>
            <person name="Parks D.H."/>
            <person name="Jiang X."/>
            <person name="Yin X."/>
            <person name="Woodcroft B.J."/>
            <person name="Tyson G.W."/>
            <person name="Hugenholtz P."/>
            <person name="Polz M.F."/>
            <person name="Zhang T."/>
        </authorList>
    </citation>
    <scope>NUCLEOTIDE SEQUENCE</scope>
    <source>
        <strain evidence="9">HKST-UBA02</strain>
    </source>
</reference>
<keyword evidence="6" id="KW-1278">Translocase</keyword>
<comment type="subcellular location">
    <subcellularLocation>
        <location evidence="1">Cell membrane</location>
    </subcellularLocation>
</comment>
<dbReference type="InterPro" id="IPR003439">
    <property type="entry name" value="ABC_transporter-like_ATP-bd"/>
</dbReference>
<dbReference type="SMART" id="SM00382">
    <property type="entry name" value="AAA"/>
    <property type="match status" value="1"/>
</dbReference>
<gene>
    <name evidence="9" type="ORF">KDA27_16725</name>
</gene>
<sequence length="313" mass="33543">MLISVQGLVKRYGELEALRGIDLELEAGGIVGILGPNGAGKTTLVETLEGLRSPTSGRVTVLGRDPASDAPALRERIGVQLQATHLPSDLTTYETLRLFRSFYEAGLQPDEVLSLVDLESKSKARVGTLSGGQKQRLAVGLALVSDPELVLLDEPTTGLDPAARRELHAVVVALRERGRSVLLTTHYIEEAEALCDRVIVMRAGEIVADGSPFELLRRSRGQSTVWIEVAGELDPVPLFQSGAKPEGRQGGHYRFVTSDPAAFVVALGRVLQDQGLELLDLRLKRPTLEDVYLELVGEEPAGDSVAPAAGGMS</sequence>
<keyword evidence="4" id="KW-0547">Nucleotide-binding</keyword>
<evidence type="ECO:0000256" key="5">
    <source>
        <dbReference type="ARBA" id="ARBA00022840"/>
    </source>
</evidence>